<accession>A0A560DB98</accession>
<name>A0A560DB98_9BRAD</name>
<evidence type="ECO:0000313" key="1">
    <source>
        <dbReference type="EMBL" id="TWA94327.1"/>
    </source>
</evidence>
<dbReference type="Proteomes" id="UP000319949">
    <property type="component" value="Unassembled WGS sequence"/>
</dbReference>
<dbReference type="AlphaFoldDB" id="A0A560DB98"/>
<dbReference type="InterPro" id="IPR014718">
    <property type="entry name" value="GH-type_carb-bd"/>
</dbReference>
<dbReference type="InterPro" id="IPR008183">
    <property type="entry name" value="Aldose_1/G6P_1-epimerase"/>
</dbReference>
<dbReference type="Gene3D" id="2.70.98.10">
    <property type="match status" value="1"/>
</dbReference>
<dbReference type="GO" id="GO:0030246">
    <property type="term" value="F:carbohydrate binding"/>
    <property type="evidence" value="ECO:0007669"/>
    <property type="project" value="InterPro"/>
</dbReference>
<reference evidence="1 2" key="1">
    <citation type="submission" date="2019-06" db="EMBL/GenBank/DDBJ databases">
        <title>Genomic Encyclopedia of Type Strains, Phase IV (KMG-V): Genome sequencing to study the core and pangenomes of soil and plant-associated prokaryotes.</title>
        <authorList>
            <person name="Whitman W."/>
        </authorList>
    </citation>
    <scope>NUCLEOTIDE SEQUENCE [LARGE SCALE GENOMIC DNA]</scope>
    <source>
        <strain evidence="1 2">BR 510</strain>
    </source>
</reference>
<dbReference type="EMBL" id="VITK01000008">
    <property type="protein sequence ID" value="TWA94327.1"/>
    <property type="molecule type" value="Genomic_DNA"/>
</dbReference>
<protein>
    <submittedName>
        <fullName evidence="1">Galactose mutarotase-like enzyme</fullName>
    </submittedName>
</protein>
<dbReference type="GO" id="GO:0005975">
    <property type="term" value="P:carbohydrate metabolic process"/>
    <property type="evidence" value="ECO:0007669"/>
    <property type="project" value="InterPro"/>
</dbReference>
<dbReference type="InterPro" id="IPR037481">
    <property type="entry name" value="LacX"/>
</dbReference>
<dbReference type="RefSeq" id="WP_186467666.1">
    <property type="nucleotide sequence ID" value="NZ_VITK01000008.1"/>
</dbReference>
<comment type="caution">
    <text evidence="1">The sequence shown here is derived from an EMBL/GenBank/DDBJ whole genome shotgun (WGS) entry which is preliminary data.</text>
</comment>
<gene>
    <name evidence="1" type="ORF">FBZ96_10859</name>
</gene>
<dbReference type="Pfam" id="PF01263">
    <property type="entry name" value="Aldose_epim"/>
    <property type="match status" value="1"/>
</dbReference>
<dbReference type="CDD" id="cd09024">
    <property type="entry name" value="Aldose_epim_lacX"/>
    <property type="match status" value="1"/>
</dbReference>
<proteinExistence type="predicted"/>
<organism evidence="1 2">
    <name type="scientific">Bradyrhizobium stylosanthis</name>
    <dbReference type="NCBI Taxonomy" id="1803665"/>
    <lineage>
        <taxon>Bacteria</taxon>
        <taxon>Pseudomonadati</taxon>
        <taxon>Pseudomonadota</taxon>
        <taxon>Alphaproteobacteria</taxon>
        <taxon>Hyphomicrobiales</taxon>
        <taxon>Nitrobacteraceae</taxon>
        <taxon>Bradyrhizobium</taxon>
    </lineage>
</organism>
<dbReference type="STRING" id="1803665.GCA_001641335_06368"/>
<dbReference type="InterPro" id="IPR011013">
    <property type="entry name" value="Gal_mutarotase_sf_dom"/>
</dbReference>
<dbReference type="SUPFAM" id="SSF74650">
    <property type="entry name" value="Galactose mutarotase-like"/>
    <property type="match status" value="1"/>
</dbReference>
<evidence type="ECO:0000313" key="2">
    <source>
        <dbReference type="Proteomes" id="UP000319949"/>
    </source>
</evidence>
<keyword evidence="2" id="KW-1185">Reference proteome</keyword>
<dbReference type="GO" id="GO:0016853">
    <property type="term" value="F:isomerase activity"/>
    <property type="evidence" value="ECO:0007669"/>
    <property type="project" value="InterPro"/>
</dbReference>
<sequence>MTDDTHTIRSGGLSATVKAQGAEMCSLRSDAGIEFVWQAAPAWPRHAPLLFPIVGRLANDELRHRGRTYRMTQHGFARDSRFRWAERGESRCVLVLEDNATTRALYPFAFRLTAVYTIDETGLDLSLAVANTGSETLPASLGGHPAFNWPLQPGEAKESYALTFASAESSPVRRLDGGLLRAAPEPSPVQGTALALSDSLFVDDAIIFDRIESHSVRYAAGQGATAGPSLKMSWQGFRELGVWSKPSGAPFLCIEPWRGHASPAGFDGEFSDKPGLMHIAPGAEERLSFRIEVASS</sequence>